<gene>
    <name evidence="1" type="ORF">M404DRAFT_997707</name>
</gene>
<dbReference type="InParanoid" id="A0A0C3PGM0"/>
<dbReference type="Proteomes" id="UP000054217">
    <property type="component" value="Unassembled WGS sequence"/>
</dbReference>
<keyword evidence="2" id="KW-1185">Reference proteome</keyword>
<dbReference type="AlphaFoldDB" id="A0A0C3PGM0"/>
<reference evidence="1 2" key="1">
    <citation type="submission" date="2014-04" db="EMBL/GenBank/DDBJ databases">
        <authorList>
            <consortium name="DOE Joint Genome Institute"/>
            <person name="Kuo A."/>
            <person name="Kohler A."/>
            <person name="Costa M.D."/>
            <person name="Nagy L.G."/>
            <person name="Floudas D."/>
            <person name="Copeland A."/>
            <person name="Barry K.W."/>
            <person name="Cichocki N."/>
            <person name="Veneault-Fourrey C."/>
            <person name="LaButti K."/>
            <person name="Lindquist E.A."/>
            <person name="Lipzen A."/>
            <person name="Lundell T."/>
            <person name="Morin E."/>
            <person name="Murat C."/>
            <person name="Sun H."/>
            <person name="Tunlid A."/>
            <person name="Henrissat B."/>
            <person name="Grigoriev I.V."/>
            <person name="Hibbett D.S."/>
            <person name="Martin F."/>
            <person name="Nordberg H.P."/>
            <person name="Cantor M.N."/>
            <person name="Hua S.X."/>
        </authorList>
    </citation>
    <scope>NUCLEOTIDE SEQUENCE [LARGE SCALE GENOMIC DNA]</scope>
    <source>
        <strain evidence="1 2">Marx 270</strain>
    </source>
</reference>
<dbReference type="EMBL" id="KN831959">
    <property type="protein sequence ID" value="KIO07531.1"/>
    <property type="molecule type" value="Genomic_DNA"/>
</dbReference>
<dbReference type="HOGENOM" id="CLU_2923614_0_0_1"/>
<proteinExistence type="predicted"/>
<protein>
    <submittedName>
        <fullName evidence="1">Uncharacterized protein</fullName>
    </submittedName>
</protein>
<evidence type="ECO:0000313" key="1">
    <source>
        <dbReference type="EMBL" id="KIO07531.1"/>
    </source>
</evidence>
<reference evidence="2" key="2">
    <citation type="submission" date="2015-01" db="EMBL/GenBank/DDBJ databases">
        <title>Evolutionary Origins and Diversification of the Mycorrhizal Mutualists.</title>
        <authorList>
            <consortium name="DOE Joint Genome Institute"/>
            <consortium name="Mycorrhizal Genomics Consortium"/>
            <person name="Kohler A."/>
            <person name="Kuo A."/>
            <person name="Nagy L.G."/>
            <person name="Floudas D."/>
            <person name="Copeland A."/>
            <person name="Barry K.W."/>
            <person name="Cichocki N."/>
            <person name="Veneault-Fourrey C."/>
            <person name="LaButti K."/>
            <person name="Lindquist E.A."/>
            <person name="Lipzen A."/>
            <person name="Lundell T."/>
            <person name="Morin E."/>
            <person name="Murat C."/>
            <person name="Riley R."/>
            <person name="Ohm R."/>
            <person name="Sun H."/>
            <person name="Tunlid A."/>
            <person name="Henrissat B."/>
            <person name="Grigoriev I.V."/>
            <person name="Hibbett D.S."/>
            <person name="Martin F."/>
        </authorList>
    </citation>
    <scope>NUCLEOTIDE SEQUENCE [LARGE SCALE GENOMIC DNA]</scope>
    <source>
        <strain evidence="2">Marx 270</strain>
    </source>
</reference>
<name>A0A0C3PGM0_PISTI</name>
<evidence type="ECO:0000313" key="2">
    <source>
        <dbReference type="Proteomes" id="UP000054217"/>
    </source>
</evidence>
<organism evidence="1 2">
    <name type="scientific">Pisolithus tinctorius Marx 270</name>
    <dbReference type="NCBI Taxonomy" id="870435"/>
    <lineage>
        <taxon>Eukaryota</taxon>
        <taxon>Fungi</taxon>
        <taxon>Dikarya</taxon>
        <taxon>Basidiomycota</taxon>
        <taxon>Agaricomycotina</taxon>
        <taxon>Agaricomycetes</taxon>
        <taxon>Agaricomycetidae</taxon>
        <taxon>Boletales</taxon>
        <taxon>Sclerodermatineae</taxon>
        <taxon>Pisolithaceae</taxon>
        <taxon>Pisolithus</taxon>
    </lineage>
</organism>
<sequence length="61" mass="6511">MVGPRISSGAMGMTEAKPGLSSQPYLFAVSSAKPPRPSRARQNPVRLARTLLASEELARIC</sequence>
<accession>A0A0C3PGM0</accession>